<dbReference type="PROSITE" id="PS00284">
    <property type="entry name" value="SERPIN"/>
    <property type="match status" value="1"/>
</dbReference>
<evidence type="ECO:0000259" key="4">
    <source>
        <dbReference type="Pfam" id="PF00079"/>
    </source>
</evidence>
<dbReference type="PANTHER" id="PTHR11461:SF84">
    <property type="entry name" value="PIGMENT EPITHELIUM-DERIVED FACTOR"/>
    <property type="match status" value="1"/>
</dbReference>
<dbReference type="Gene3D" id="2.30.39.10">
    <property type="entry name" value="Alpha-1-antitrypsin, domain 1"/>
    <property type="match status" value="1"/>
</dbReference>
<dbReference type="Pfam" id="PF00079">
    <property type="entry name" value="Serpin"/>
    <property type="match status" value="1"/>
</dbReference>
<protein>
    <recommendedName>
        <fullName evidence="4">Serpin domain-containing protein</fullName>
    </recommendedName>
</protein>
<reference evidence="5" key="2">
    <citation type="submission" date="2023-03" db="EMBL/GenBank/DDBJ databases">
        <authorList>
            <person name="Thuy-Boun P."/>
        </authorList>
    </citation>
    <scope>NUCLEOTIDE SEQUENCE</scope>
    <source>
        <strain evidence="5">F_SG_1</strain>
        <tissue evidence="5">Salivary glands</tissue>
    </source>
</reference>
<dbReference type="Gene3D" id="3.30.497.10">
    <property type="entry name" value="Antithrombin, subunit I, domain 2"/>
    <property type="match status" value="1"/>
</dbReference>
<evidence type="ECO:0000256" key="1">
    <source>
        <dbReference type="ARBA" id="ARBA00022690"/>
    </source>
</evidence>
<dbReference type="PANTHER" id="PTHR11461">
    <property type="entry name" value="SERINE PROTEASE INHIBITOR, SERPIN"/>
    <property type="match status" value="1"/>
</dbReference>
<dbReference type="AlphaFoldDB" id="A0AAQ4DZL3"/>
<dbReference type="Proteomes" id="UP001321473">
    <property type="component" value="Unassembled WGS sequence"/>
</dbReference>
<gene>
    <name evidence="5" type="ORF">V5799_005316</name>
    <name evidence="6" type="ORF">V5799_011959</name>
</gene>
<evidence type="ECO:0000256" key="2">
    <source>
        <dbReference type="ARBA" id="ARBA00022900"/>
    </source>
</evidence>
<name>A0AAQ4DZL3_AMBAM</name>
<feature type="region of interest" description="Disordered" evidence="3">
    <location>
        <begin position="132"/>
        <end position="156"/>
    </location>
</feature>
<reference evidence="5" key="3">
    <citation type="submission" date="2024-02" db="EMBL/GenBank/DDBJ databases">
        <authorList>
            <person name="Mcdaniel E.A."/>
            <person name="Celebi F.M."/>
            <person name="Reiter T."/>
            <person name="Weiss E.C."/>
            <person name="Chou S."/>
        </authorList>
    </citation>
    <scope>NUCLEOTIDE SEQUENCE</scope>
    <source>
        <strain evidence="5">F_SG_1</strain>
        <tissue evidence="5">Salivary glands</tissue>
    </source>
</reference>
<dbReference type="EMBL" id="JARKHS020016793">
    <property type="protein sequence ID" value="KAK8773506.1"/>
    <property type="molecule type" value="Genomic_DNA"/>
</dbReference>
<proteinExistence type="predicted"/>
<evidence type="ECO:0000313" key="7">
    <source>
        <dbReference type="Proteomes" id="UP001321473"/>
    </source>
</evidence>
<dbReference type="GO" id="GO:0004867">
    <property type="term" value="F:serine-type endopeptidase inhibitor activity"/>
    <property type="evidence" value="ECO:0007669"/>
    <property type="project" value="UniProtKB-KW"/>
</dbReference>
<dbReference type="GO" id="GO:0005615">
    <property type="term" value="C:extracellular space"/>
    <property type="evidence" value="ECO:0007669"/>
    <property type="project" value="InterPro"/>
</dbReference>
<dbReference type="InterPro" id="IPR023795">
    <property type="entry name" value="Serpin_CS"/>
</dbReference>
<dbReference type="InterPro" id="IPR036186">
    <property type="entry name" value="Serpin_sf"/>
</dbReference>
<dbReference type="InterPro" id="IPR000215">
    <property type="entry name" value="Serpin_fam"/>
</dbReference>
<feature type="domain" description="Serpin" evidence="4">
    <location>
        <begin position="7"/>
        <end position="193"/>
    </location>
</feature>
<keyword evidence="1" id="KW-0646">Protease inhibitor</keyword>
<dbReference type="EMBL" id="JARKHS020024799">
    <property type="protein sequence ID" value="KAK8767903.1"/>
    <property type="molecule type" value="Genomic_DNA"/>
</dbReference>
<evidence type="ECO:0000313" key="5">
    <source>
        <dbReference type="EMBL" id="KAK8767903.1"/>
    </source>
</evidence>
<evidence type="ECO:0000313" key="6">
    <source>
        <dbReference type="EMBL" id="KAK8773506.1"/>
    </source>
</evidence>
<keyword evidence="2" id="KW-0722">Serine protease inhibitor</keyword>
<sequence length="193" mass="20931">MLEARWTRVRYARHDYLNCSAVEVPLAGGGLVSLLALTPNAHDDMGLLETRLSAQLISDILANMQVRRANIKLPRIKIEHSHENLTVALASMGLASLFGPGRAQLFDMSDVPWLHVTNVVHKSSLDIKAPRVASSGAGPAAAPPPKPSNRRREPAFVGPSEETIDVVLDRPFLYFVVDNVSGLVIAMGKVLNP</sequence>
<dbReference type="InterPro" id="IPR023796">
    <property type="entry name" value="Serpin_dom"/>
</dbReference>
<reference evidence="5 7" key="1">
    <citation type="journal article" date="2023" name="Arcadia Sci">
        <title>De novo assembly of a long-read Amblyomma americanum tick genome.</title>
        <authorList>
            <person name="Chou S."/>
            <person name="Poskanzer K.E."/>
            <person name="Rollins M."/>
            <person name="Thuy-Boun P.S."/>
        </authorList>
    </citation>
    <scope>NUCLEOTIDE SEQUENCE [LARGE SCALE GENOMIC DNA]</scope>
    <source>
        <strain evidence="5">F_SG_1</strain>
        <tissue evidence="5">Salivary glands</tissue>
    </source>
</reference>
<evidence type="ECO:0000256" key="3">
    <source>
        <dbReference type="SAM" id="MobiDB-lite"/>
    </source>
</evidence>
<accession>A0AAQ4DZL3</accession>
<keyword evidence="7" id="KW-1185">Reference proteome</keyword>
<dbReference type="SUPFAM" id="SSF56574">
    <property type="entry name" value="Serpins"/>
    <property type="match status" value="1"/>
</dbReference>
<dbReference type="InterPro" id="IPR042178">
    <property type="entry name" value="Serpin_sf_1"/>
</dbReference>
<organism evidence="5 7">
    <name type="scientific">Amblyomma americanum</name>
    <name type="common">Lone star tick</name>
    <dbReference type="NCBI Taxonomy" id="6943"/>
    <lineage>
        <taxon>Eukaryota</taxon>
        <taxon>Metazoa</taxon>
        <taxon>Ecdysozoa</taxon>
        <taxon>Arthropoda</taxon>
        <taxon>Chelicerata</taxon>
        <taxon>Arachnida</taxon>
        <taxon>Acari</taxon>
        <taxon>Parasitiformes</taxon>
        <taxon>Ixodida</taxon>
        <taxon>Ixodoidea</taxon>
        <taxon>Ixodidae</taxon>
        <taxon>Amblyomminae</taxon>
        <taxon>Amblyomma</taxon>
    </lineage>
</organism>
<dbReference type="InterPro" id="IPR042185">
    <property type="entry name" value="Serpin_sf_2"/>
</dbReference>
<comment type="caution">
    <text evidence="5">The sequence shown here is derived from an EMBL/GenBank/DDBJ whole genome shotgun (WGS) entry which is preliminary data.</text>
</comment>